<dbReference type="Pfam" id="PF00873">
    <property type="entry name" value="ACR_tran"/>
    <property type="match status" value="1"/>
</dbReference>
<accession>A0A831RJZ0</accession>
<keyword evidence="1" id="KW-0472">Membrane</keyword>
<feature type="transmembrane region" description="Helical" evidence="1">
    <location>
        <begin position="903"/>
        <end position="922"/>
    </location>
</feature>
<feature type="transmembrane region" description="Helical" evidence="1">
    <location>
        <begin position="876"/>
        <end position="896"/>
    </location>
</feature>
<comment type="caution">
    <text evidence="2">The sequence shown here is derived from an EMBL/GenBank/DDBJ whole genome shotgun (WGS) entry which is preliminary data.</text>
</comment>
<feature type="transmembrane region" description="Helical" evidence="1">
    <location>
        <begin position="350"/>
        <end position="369"/>
    </location>
</feature>
<dbReference type="InterPro" id="IPR001036">
    <property type="entry name" value="Acrflvin-R"/>
</dbReference>
<reference evidence="2" key="1">
    <citation type="journal article" date="2020" name="mSystems">
        <title>Genome- and Community-Level Interaction Insights into Carbon Utilization and Element Cycling Functions of Hydrothermarchaeota in Hydrothermal Sediment.</title>
        <authorList>
            <person name="Zhou Z."/>
            <person name="Liu Y."/>
            <person name="Xu W."/>
            <person name="Pan J."/>
            <person name="Luo Z.H."/>
            <person name="Li M."/>
        </authorList>
    </citation>
    <scope>NUCLEOTIDE SEQUENCE [LARGE SCALE GENOMIC DNA]</scope>
    <source>
        <strain evidence="2">HyVt-443</strain>
    </source>
</reference>
<keyword evidence="1" id="KW-1133">Transmembrane helix</keyword>
<feature type="transmembrane region" description="Helical" evidence="1">
    <location>
        <begin position="479"/>
        <end position="501"/>
    </location>
</feature>
<name>A0A831RJZ0_9GAMM</name>
<sequence>MSLAALAVEKRAITYFATLIIVIGGFFSYFKLGQLEDPEFTIKTAAIVTSYPGASAKQVELEVTDRIETKLQEMSELKNVYSSSRAGLSIIKVDIKNEYWADRLPQVWDNLRKKIRDIEPTLPPGAGKPQVNDDFGYVFGFMMAVTGDGFSYAELEKYVKDIRKELIIVPGVARIDFWGTQDKRVYINLAETQASQLGITLADMQRTLQNQNKVVDAGSVDFQDRRMRISPSGEFTSPQEIADLAIHGSLLNRLRSLLKEKQTRSGDQLVRIRDFATVTEGYIDPPVKLMRYNGQPAIVLAMAPLPGVNAVEMGEAVNARIDELLQNLPVGIDIHPIAWQSTVVKESVNAFMINLAEAILIVLVVLAVTMGLRVGILIGITGLVFPILGTFLVMAMTHVDLQRVSLGALIIAMGMMVDNAIVVVDGFVVRLQQGMDRTRAAVEAASVPAWPLLGATVVACMAFYPIYASSYDTGEYAGSLFTTVATSLLFSWLLSVTITPLMCMRFLPDPKAGSEDDDPYASPFYQRFRRLLGVAIRHRVVFLASLTGLLVLSLWGFRFVPQMYFPDSSRLQFMVDYWLPQGARIEETSARMKLLEQQLLQQEGVVSVSAFIGGGPPRFYLPVDPEDSYASYGQLIVNTDSLESVDRVMAAIKPWAKANMPEAMMRVRKYGVGSFNDWKLEARFSGPAEADPEVLRGLADQGMAILEASPYAIEVRNNWRQRELQLVPEYNQERGRWAGVTREDLAATTRRAYDGIPVGQYREGDDLIPIVVRNPQAERERAAIDLDVLQIIPALSTSSVPVSQVIDGIEAEWVDPLIWRWDRRRAITVQSSVAEGFTATTLRNAVLKDFEAIELPPGYTLEWEGEYNSARESQQALIPGIAPALVIMAFIIVVLFNSFRMPLIIFLVIPFVVIGITFGLLITRAPFGFIALLGAMSLSGMMIKNAVVLLDQVNLNLKEGMTPYRAVVEAAVSRLRPVANAAATTVFGMAPLLQDIFWVSMAVAIMFGLAFGTLLTMVLVPVLYALFYKVPAEDASDEGAEPRAAG</sequence>
<dbReference type="Gene3D" id="3.30.70.1430">
    <property type="entry name" value="Multidrug efflux transporter AcrB pore domain"/>
    <property type="match status" value="2"/>
</dbReference>
<feature type="transmembrane region" description="Helical" evidence="1">
    <location>
        <begin position="12"/>
        <end position="30"/>
    </location>
</feature>
<dbReference type="Gene3D" id="3.30.2090.10">
    <property type="entry name" value="Multidrug efflux transporter AcrB TolC docking domain, DN and DC subdomains"/>
    <property type="match status" value="2"/>
</dbReference>
<dbReference type="PRINTS" id="PR00702">
    <property type="entry name" value="ACRIFLAVINRP"/>
</dbReference>
<dbReference type="Gene3D" id="1.20.1640.10">
    <property type="entry name" value="Multidrug efflux transporter AcrB transmembrane domain"/>
    <property type="match status" value="2"/>
</dbReference>
<dbReference type="Gene3D" id="3.30.70.1440">
    <property type="entry name" value="Multidrug efflux transporter AcrB pore domain"/>
    <property type="match status" value="1"/>
</dbReference>
<organism evidence="2">
    <name type="scientific">Sedimenticola thiotaurini</name>
    <dbReference type="NCBI Taxonomy" id="1543721"/>
    <lineage>
        <taxon>Bacteria</taxon>
        <taxon>Pseudomonadati</taxon>
        <taxon>Pseudomonadota</taxon>
        <taxon>Gammaproteobacteria</taxon>
        <taxon>Chromatiales</taxon>
        <taxon>Sedimenticolaceae</taxon>
        <taxon>Sedimenticola</taxon>
    </lineage>
</organism>
<dbReference type="SUPFAM" id="SSF82866">
    <property type="entry name" value="Multidrug efflux transporter AcrB transmembrane domain"/>
    <property type="match status" value="2"/>
</dbReference>
<gene>
    <name evidence="2" type="ORF">ENI96_10080</name>
</gene>
<feature type="transmembrane region" description="Helical" evidence="1">
    <location>
        <begin position="408"/>
        <end position="428"/>
    </location>
</feature>
<dbReference type="PANTHER" id="PTHR32063:SF18">
    <property type="entry name" value="CATION EFFLUX SYSTEM PROTEIN"/>
    <property type="match status" value="1"/>
</dbReference>
<protein>
    <submittedName>
        <fullName evidence="2">Efflux RND transporter permease subunit</fullName>
    </submittedName>
</protein>
<evidence type="ECO:0000313" key="2">
    <source>
        <dbReference type="EMBL" id="HEB96762.1"/>
    </source>
</evidence>
<keyword evidence="1" id="KW-0812">Transmembrane</keyword>
<dbReference type="PANTHER" id="PTHR32063">
    <property type="match status" value="1"/>
</dbReference>
<feature type="transmembrane region" description="Helical" evidence="1">
    <location>
        <begin position="928"/>
        <end position="950"/>
    </location>
</feature>
<dbReference type="SUPFAM" id="SSF82714">
    <property type="entry name" value="Multidrug efflux transporter AcrB TolC docking domain, DN and DC subdomains"/>
    <property type="match status" value="1"/>
</dbReference>
<feature type="transmembrane region" description="Helical" evidence="1">
    <location>
        <begin position="540"/>
        <end position="560"/>
    </location>
</feature>
<dbReference type="GO" id="GO:0005886">
    <property type="term" value="C:plasma membrane"/>
    <property type="evidence" value="ECO:0007669"/>
    <property type="project" value="TreeGrafter"/>
</dbReference>
<feature type="transmembrane region" description="Helical" evidence="1">
    <location>
        <begin position="996"/>
        <end position="1027"/>
    </location>
</feature>
<dbReference type="EMBL" id="DRKP01000115">
    <property type="protein sequence ID" value="HEB96762.1"/>
    <property type="molecule type" value="Genomic_DNA"/>
</dbReference>
<dbReference type="Proteomes" id="UP000886251">
    <property type="component" value="Unassembled WGS sequence"/>
</dbReference>
<feature type="transmembrane region" description="Helical" evidence="1">
    <location>
        <begin position="449"/>
        <end position="467"/>
    </location>
</feature>
<dbReference type="GO" id="GO:0042910">
    <property type="term" value="F:xenobiotic transmembrane transporter activity"/>
    <property type="evidence" value="ECO:0007669"/>
    <property type="project" value="TreeGrafter"/>
</dbReference>
<evidence type="ECO:0000256" key="1">
    <source>
        <dbReference type="SAM" id="Phobius"/>
    </source>
</evidence>
<dbReference type="SUPFAM" id="SSF82693">
    <property type="entry name" value="Multidrug efflux transporter AcrB pore domain, PN1, PN2, PC1 and PC2 subdomains"/>
    <property type="match status" value="2"/>
</dbReference>
<dbReference type="AlphaFoldDB" id="A0A831RJZ0"/>
<feature type="transmembrane region" description="Helical" evidence="1">
    <location>
        <begin position="376"/>
        <end position="396"/>
    </location>
</feature>
<proteinExistence type="predicted"/>
<dbReference type="InterPro" id="IPR027463">
    <property type="entry name" value="AcrB_DN_DC_subdom"/>
</dbReference>
<dbReference type="Gene3D" id="3.30.70.1320">
    <property type="entry name" value="Multidrug efflux transporter AcrB pore domain like"/>
    <property type="match status" value="1"/>
</dbReference>